<keyword evidence="2" id="KW-1185">Reference proteome</keyword>
<evidence type="ECO:0000313" key="1">
    <source>
        <dbReference type="EMBL" id="KAI3828707.1"/>
    </source>
</evidence>
<sequence length="192" mass="21592">MIAGYIDHHHQQQPTSNHHLKCLELDFGPRCLGSDFGPRVEPFEWVLKNIALDTGFRFTFFGVNLGPTFVSSCKTETDIWNDIRCQKDQALVDLVLNYKIGLLALGRSPSAYEPWVVFDRHHNNKHNEYVAKQVPCNILVMSSNGDAAGIKGSSTTSESNDESPIMFSTFTIPAPKFMLSDECKRKLQITCP</sequence>
<comment type="caution">
    <text evidence="1">The sequence shown here is derived from an EMBL/GenBank/DDBJ whole genome shotgun (WGS) entry which is preliminary data.</text>
</comment>
<accession>A0ACB9K8T8</accession>
<reference evidence="1 2" key="2">
    <citation type="journal article" date="2022" name="Mol. Ecol. Resour.">
        <title>The genomes of chicory, endive, great burdock and yacon provide insights into Asteraceae paleo-polyploidization history and plant inulin production.</title>
        <authorList>
            <person name="Fan W."/>
            <person name="Wang S."/>
            <person name="Wang H."/>
            <person name="Wang A."/>
            <person name="Jiang F."/>
            <person name="Liu H."/>
            <person name="Zhao H."/>
            <person name="Xu D."/>
            <person name="Zhang Y."/>
        </authorList>
    </citation>
    <scope>NUCLEOTIDE SEQUENCE [LARGE SCALE GENOMIC DNA]</scope>
    <source>
        <strain evidence="2">cv. Yunnan</strain>
        <tissue evidence="1">Leaves</tissue>
    </source>
</reference>
<dbReference type="EMBL" id="CM042018">
    <property type="protein sequence ID" value="KAI3828707.1"/>
    <property type="molecule type" value="Genomic_DNA"/>
</dbReference>
<gene>
    <name evidence="1" type="ORF">L1987_02816</name>
</gene>
<evidence type="ECO:0000313" key="2">
    <source>
        <dbReference type="Proteomes" id="UP001056120"/>
    </source>
</evidence>
<proteinExistence type="predicted"/>
<protein>
    <submittedName>
        <fullName evidence="1">Uncharacterized protein</fullName>
    </submittedName>
</protein>
<name>A0ACB9K8T8_9ASTR</name>
<reference evidence="2" key="1">
    <citation type="journal article" date="2022" name="Mol. Ecol. Resour.">
        <title>The genomes of chicory, endive, great burdock and yacon provide insights into Asteraceae palaeo-polyploidization history and plant inulin production.</title>
        <authorList>
            <person name="Fan W."/>
            <person name="Wang S."/>
            <person name="Wang H."/>
            <person name="Wang A."/>
            <person name="Jiang F."/>
            <person name="Liu H."/>
            <person name="Zhao H."/>
            <person name="Xu D."/>
            <person name="Zhang Y."/>
        </authorList>
    </citation>
    <scope>NUCLEOTIDE SEQUENCE [LARGE SCALE GENOMIC DNA]</scope>
    <source>
        <strain evidence="2">cv. Yunnan</strain>
    </source>
</reference>
<organism evidence="1 2">
    <name type="scientific">Smallanthus sonchifolius</name>
    <dbReference type="NCBI Taxonomy" id="185202"/>
    <lineage>
        <taxon>Eukaryota</taxon>
        <taxon>Viridiplantae</taxon>
        <taxon>Streptophyta</taxon>
        <taxon>Embryophyta</taxon>
        <taxon>Tracheophyta</taxon>
        <taxon>Spermatophyta</taxon>
        <taxon>Magnoliopsida</taxon>
        <taxon>eudicotyledons</taxon>
        <taxon>Gunneridae</taxon>
        <taxon>Pentapetalae</taxon>
        <taxon>asterids</taxon>
        <taxon>campanulids</taxon>
        <taxon>Asterales</taxon>
        <taxon>Asteraceae</taxon>
        <taxon>Asteroideae</taxon>
        <taxon>Heliantheae alliance</taxon>
        <taxon>Millerieae</taxon>
        <taxon>Smallanthus</taxon>
    </lineage>
</organism>
<dbReference type="Proteomes" id="UP001056120">
    <property type="component" value="Linkage Group LG01"/>
</dbReference>